<reference evidence="2 3" key="1">
    <citation type="submission" date="2018-06" db="EMBL/GenBank/DDBJ databases">
        <title>Genome analysis of cellulolytic fungus Trichoderma lentiforme CFAM-422.</title>
        <authorList>
            <person name="Steindorff A.S."/>
            <person name="Formighieri E.F."/>
            <person name="Midorikawa G.E.O."/>
            <person name="Tamietti M.S."/>
            <person name="Ramos E.Z."/>
            <person name="Silva A.S."/>
            <person name="Bon E.P.S."/>
            <person name="Mendes T.D."/>
            <person name="Damaso M.C.T."/>
            <person name="Favaro L.C.L."/>
        </authorList>
    </citation>
    <scope>NUCLEOTIDE SEQUENCE [LARGE SCALE GENOMIC DNA]</scope>
    <source>
        <strain evidence="2 3">CFAM-422</strain>
    </source>
</reference>
<accession>A0A9P5CDG1</accession>
<protein>
    <submittedName>
        <fullName evidence="2">Uncharacterized protein</fullName>
    </submittedName>
</protein>
<feature type="compositionally biased region" description="Basic and acidic residues" evidence="1">
    <location>
        <begin position="43"/>
        <end position="61"/>
    </location>
</feature>
<dbReference type="AlphaFoldDB" id="A0A9P5CDG1"/>
<evidence type="ECO:0000256" key="1">
    <source>
        <dbReference type="SAM" id="MobiDB-lite"/>
    </source>
</evidence>
<comment type="caution">
    <text evidence="2">The sequence shown here is derived from an EMBL/GenBank/DDBJ whole genome shotgun (WGS) entry which is preliminary data.</text>
</comment>
<dbReference type="EMBL" id="QLNT01000006">
    <property type="protein sequence ID" value="KAF3073365.1"/>
    <property type="molecule type" value="Genomic_DNA"/>
</dbReference>
<feature type="region of interest" description="Disordered" evidence="1">
    <location>
        <begin position="39"/>
        <end position="61"/>
    </location>
</feature>
<sequence length="102" mass="11813">MQDGWLLTLTCCGWETIERRRMTYEELFQYYLVTGARGAPKSPVREQLEESRRPYGAEDTTPKESRFVQLIRADRGRVLIEWAGLGCDPSIQRARVGTVFSR</sequence>
<dbReference type="Proteomes" id="UP000801864">
    <property type="component" value="Unassembled WGS sequence"/>
</dbReference>
<evidence type="ECO:0000313" key="2">
    <source>
        <dbReference type="EMBL" id="KAF3073365.1"/>
    </source>
</evidence>
<keyword evidence="3" id="KW-1185">Reference proteome</keyword>
<evidence type="ECO:0000313" key="3">
    <source>
        <dbReference type="Proteomes" id="UP000801864"/>
    </source>
</evidence>
<proteinExistence type="predicted"/>
<name>A0A9P5CDG1_9HYPO</name>
<organism evidence="2 3">
    <name type="scientific">Trichoderma lentiforme</name>
    <dbReference type="NCBI Taxonomy" id="1567552"/>
    <lineage>
        <taxon>Eukaryota</taxon>
        <taxon>Fungi</taxon>
        <taxon>Dikarya</taxon>
        <taxon>Ascomycota</taxon>
        <taxon>Pezizomycotina</taxon>
        <taxon>Sordariomycetes</taxon>
        <taxon>Hypocreomycetidae</taxon>
        <taxon>Hypocreales</taxon>
        <taxon>Hypocreaceae</taxon>
        <taxon>Trichoderma</taxon>
    </lineage>
</organism>
<gene>
    <name evidence="2" type="ORF">CFAM422_004155</name>
</gene>